<dbReference type="GO" id="GO:0005886">
    <property type="term" value="C:plasma membrane"/>
    <property type="evidence" value="ECO:0007669"/>
    <property type="project" value="TreeGrafter"/>
</dbReference>
<dbReference type="PANTHER" id="PTHR39594:SF1">
    <property type="entry name" value="PROTEIN YCHQ"/>
    <property type="match status" value="1"/>
</dbReference>
<dbReference type="PANTHER" id="PTHR39594">
    <property type="entry name" value="PROTEIN YCHQ"/>
    <property type="match status" value="1"/>
</dbReference>
<accession>A0A1T5IKU1</accession>
<dbReference type="Pfam" id="PF04247">
    <property type="entry name" value="SirB"/>
    <property type="match status" value="1"/>
</dbReference>
<protein>
    <submittedName>
        <fullName evidence="2">Uncharacterized membrane protein SirB2</fullName>
    </submittedName>
</protein>
<dbReference type="EMBL" id="FUZV01000001">
    <property type="protein sequence ID" value="SKC39824.1"/>
    <property type="molecule type" value="Genomic_DNA"/>
</dbReference>
<dbReference type="PIRSF" id="PIRSF005610">
    <property type="entry name" value="SirB"/>
    <property type="match status" value="1"/>
</dbReference>
<keyword evidence="3" id="KW-1185">Reference proteome</keyword>
<evidence type="ECO:0000313" key="3">
    <source>
        <dbReference type="Proteomes" id="UP000190341"/>
    </source>
</evidence>
<dbReference type="Proteomes" id="UP000190341">
    <property type="component" value="Unassembled WGS sequence"/>
</dbReference>
<dbReference type="AlphaFoldDB" id="A0A1T5IKU1"/>
<dbReference type="InterPro" id="IPR007360">
    <property type="entry name" value="SirB"/>
</dbReference>
<feature type="transmembrane region" description="Helical" evidence="1">
    <location>
        <begin position="81"/>
        <end position="102"/>
    </location>
</feature>
<proteinExistence type="predicted"/>
<feature type="transmembrane region" description="Helical" evidence="1">
    <location>
        <begin position="109"/>
        <end position="126"/>
    </location>
</feature>
<evidence type="ECO:0000256" key="1">
    <source>
        <dbReference type="SAM" id="Phobius"/>
    </source>
</evidence>
<feature type="transmembrane region" description="Helical" evidence="1">
    <location>
        <begin position="20"/>
        <end position="39"/>
    </location>
</feature>
<reference evidence="2 3" key="1">
    <citation type="submission" date="2017-02" db="EMBL/GenBank/DDBJ databases">
        <authorList>
            <person name="Peterson S.W."/>
        </authorList>
    </citation>
    <scope>NUCLEOTIDE SEQUENCE [LARGE SCALE GENOMIC DNA]</scope>
    <source>
        <strain evidence="2 3">P15</strain>
    </source>
</reference>
<keyword evidence="1" id="KW-0472">Membrane</keyword>
<keyword evidence="1" id="KW-1133">Transmembrane helix</keyword>
<evidence type="ECO:0000313" key="2">
    <source>
        <dbReference type="EMBL" id="SKC39824.1"/>
    </source>
</evidence>
<organism evidence="2 3">
    <name type="scientific">Pseudoxanthomonas indica</name>
    <dbReference type="NCBI Taxonomy" id="428993"/>
    <lineage>
        <taxon>Bacteria</taxon>
        <taxon>Pseudomonadati</taxon>
        <taxon>Pseudomonadota</taxon>
        <taxon>Gammaproteobacteria</taxon>
        <taxon>Lysobacterales</taxon>
        <taxon>Lysobacteraceae</taxon>
        <taxon>Pseudoxanthomonas</taxon>
    </lineage>
</organism>
<gene>
    <name evidence="2" type="ORF">SAMN06296058_0044</name>
</gene>
<keyword evidence="1" id="KW-0812">Transmembrane</keyword>
<name>A0A1T5IKU1_9GAMM</name>
<feature type="transmembrane region" description="Helical" evidence="1">
    <location>
        <begin position="51"/>
        <end position="75"/>
    </location>
</feature>
<dbReference type="STRING" id="428993.SAMN06296058_0044"/>
<sequence>MGDRGERMMTFYPSIKHLHMAVALTSGGLFALRGAGLLLDQRWPRHALLRYLSYSVDTVLLTAALFLLTLLPAALFANGWLLVKVGLVVAYIALGTLAFQVGRGLRARATLWLLALLCFVQIYGIARTHDPLGWLLWL</sequence>